<dbReference type="EnsemblMetazoa" id="XM_038188708.1">
    <property type="protein sequence ID" value="XP_038044636.1"/>
    <property type="gene ID" value="LOC119719299"/>
</dbReference>
<proteinExistence type="inferred from homology"/>
<accession>A0A913Z0V9</accession>
<evidence type="ECO:0000256" key="2">
    <source>
        <dbReference type="SAM" id="MobiDB-lite"/>
    </source>
</evidence>
<dbReference type="InterPro" id="IPR005069">
    <property type="entry name" value="Nucl-diP-sugar_transferase"/>
</dbReference>
<protein>
    <recommendedName>
        <fullName evidence="4">Nucleotide-diphospho-sugar transferase domain-containing protein</fullName>
    </recommendedName>
</protein>
<dbReference type="InterPro" id="IPR029044">
    <property type="entry name" value="Nucleotide-diphossugar_trans"/>
</dbReference>
<dbReference type="OrthoDB" id="523104at2759"/>
<evidence type="ECO:0000259" key="4">
    <source>
        <dbReference type="Pfam" id="PF03407"/>
    </source>
</evidence>
<feature type="compositionally biased region" description="Low complexity" evidence="2">
    <location>
        <begin position="35"/>
        <end position="45"/>
    </location>
</feature>
<feature type="region of interest" description="Disordered" evidence="2">
    <location>
        <begin position="123"/>
        <end position="166"/>
    </location>
</feature>
<organism evidence="5 6">
    <name type="scientific">Patiria miniata</name>
    <name type="common">Bat star</name>
    <name type="synonym">Asterina miniata</name>
    <dbReference type="NCBI Taxonomy" id="46514"/>
    <lineage>
        <taxon>Eukaryota</taxon>
        <taxon>Metazoa</taxon>
        <taxon>Echinodermata</taxon>
        <taxon>Eleutherozoa</taxon>
        <taxon>Asterozoa</taxon>
        <taxon>Asteroidea</taxon>
        <taxon>Valvatacea</taxon>
        <taxon>Valvatida</taxon>
        <taxon>Asterinidae</taxon>
        <taxon>Patiria</taxon>
    </lineage>
</organism>
<dbReference type="PANTHER" id="PTHR47032:SF1">
    <property type="entry name" value="UDP-D-XYLOSE:L-FUCOSE ALPHA-1,3-D-XYLOSYLTRANSFERASE-RELATED"/>
    <property type="match status" value="1"/>
</dbReference>
<keyword evidence="3" id="KW-1133">Transmembrane helix</keyword>
<dbReference type="PANTHER" id="PTHR47032">
    <property type="entry name" value="UDP-D-XYLOSE:L-FUCOSE ALPHA-1,3-D-XYLOSYLTRANSFERASE-RELATED"/>
    <property type="match status" value="1"/>
</dbReference>
<keyword evidence="6" id="KW-1185">Reference proteome</keyword>
<dbReference type="GeneID" id="119719299"/>
<dbReference type="GO" id="GO:0016757">
    <property type="term" value="F:glycosyltransferase activity"/>
    <property type="evidence" value="ECO:0007669"/>
    <property type="project" value="TreeGrafter"/>
</dbReference>
<feature type="transmembrane region" description="Helical" evidence="3">
    <location>
        <begin position="70"/>
        <end position="89"/>
    </location>
</feature>
<sequence>MRSSTRSPYFPRHTRWDRATGEPGVFSPGLRLHGTRPTPAPTTRRQSVSSVLSEICHNLLAKKLFKPRNIVYLVISCATFVMLATASLSKRPLTPIHLQPLDIELSKMSHSTPRDIYPTPPLADGCNQSVSESSTEFTANGTRNSNSSSSKSLVEQTSASSNHKAVTTGAEPRRIVLLVTNQGFLDFTDNLLRSIEKSGCHPNITIVAEDQASFQNLSSRQDGGPLVIKPPDFNSRPQEQDALDFGVVDYVKFINRRPKYVLDFIQRGFEVFFVDSDAYWFKDPSPYFQGDFDVAYAKDSPHDFNAGVGYYKPTPNTVKFLEFWIQQMTAQAKSKKPKADQDVMKMIIRSKHIRNLRVKGLNQESFPCAKHFSKTNECDNYTSESAVFHAAYLPGHDKKKAMFQQCNLWLL</sequence>
<keyword evidence="3" id="KW-0472">Membrane</keyword>
<evidence type="ECO:0000256" key="1">
    <source>
        <dbReference type="ARBA" id="ARBA00007033"/>
    </source>
</evidence>
<keyword evidence="3" id="KW-0812">Transmembrane</keyword>
<dbReference type="RefSeq" id="XP_038044636.1">
    <property type="nucleotide sequence ID" value="XM_038188708.1"/>
</dbReference>
<evidence type="ECO:0000256" key="3">
    <source>
        <dbReference type="SAM" id="Phobius"/>
    </source>
</evidence>
<dbReference type="GO" id="GO:0005794">
    <property type="term" value="C:Golgi apparatus"/>
    <property type="evidence" value="ECO:0007669"/>
    <property type="project" value="TreeGrafter"/>
</dbReference>
<dbReference type="Proteomes" id="UP000887568">
    <property type="component" value="Unplaced"/>
</dbReference>
<name>A0A913Z0V9_PATMI</name>
<dbReference type="AlphaFoldDB" id="A0A913Z0V9"/>
<feature type="compositionally biased region" description="Polar residues" evidence="2">
    <location>
        <begin position="126"/>
        <end position="143"/>
    </location>
</feature>
<feature type="domain" description="Nucleotide-diphospho-sugar transferase" evidence="4">
    <location>
        <begin position="201"/>
        <end position="400"/>
    </location>
</feature>
<feature type="region of interest" description="Disordered" evidence="2">
    <location>
        <begin position="1"/>
        <end position="45"/>
    </location>
</feature>
<reference evidence="5" key="1">
    <citation type="submission" date="2022-11" db="UniProtKB">
        <authorList>
            <consortium name="EnsemblMetazoa"/>
        </authorList>
    </citation>
    <scope>IDENTIFICATION</scope>
</reference>
<evidence type="ECO:0000313" key="5">
    <source>
        <dbReference type="EnsemblMetazoa" id="XP_038044636.1"/>
    </source>
</evidence>
<dbReference type="InterPro" id="IPR052636">
    <property type="entry name" value="UDP-D-xylose:L-fucose_XylT"/>
</dbReference>
<dbReference type="Gene3D" id="3.90.550.10">
    <property type="entry name" value="Spore Coat Polysaccharide Biosynthesis Protein SpsA, Chain A"/>
    <property type="match status" value="1"/>
</dbReference>
<feature type="compositionally biased region" description="Polar residues" evidence="2">
    <location>
        <begin position="153"/>
        <end position="165"/>
    </location>
</feature>
<comment type="similarity">
    <text evidence="1">Belongs to the glycosyltransferase 77 family.</text>
</comment>
<evidence type="ECO:0000313" key="6">
    <source>
        <dbReference type="Proteomes" id="UP000887568"/>
    </source>
</evidence>
<dbReference type="OMA" id="SISNCAY"/>
<dbReference type="SUPFAM" id="SSF53448">
    <property type="entry name" value="Nucleotide-diphospho-sugar transferases"/>
    <property type="match status" value="1"/>
</dbReference>
<dbReference type="Pfam" id="PF03407">
    <property type="entry name" value="Nucleotid_trans"/>
    <property type="match status" value="1"/>
</dbReference>